<dbReference type="InterPro" id="IPR010090">
    <property type="entry name" value="Phage_tape_meas"/>
</dbReference>
<proteinExistence type="predicted"/>
<evidence type="ECO:0000256" key="1">
    <source>
        <dbReference type="ARBA" id="ARBA00022612"/>
    </source>
</evidence>
<evidence type="ECO:0000256" key="2">
    <source>
        <dbReference type="SAM" id="Coils"/>
    </source>
</evidence>
<dbReference type="Proteomes" id="UP001139493">
    <property type="component" value="Unassembled WGS sequence"/>
</dbReference>
<evidence type="ECO:0000313" key="6">
    <source>
        <dbReference type="Proteomes" id="UP001139493"/>
    </source>
</evidence>
<name>A0A9X2JVY5_9MICO</name>
<protein>
    <submittedName>
        <fullName evidence="5">Phage tail tape measure protein, TP901 family, core region</fullName>
    </submittedName>
</protein>
<dbReference type="Pfam" id="PF10145">
    <property type="entry name" value="PhageMin_Tail"/>
    <property type="match status" value="1"/>
</dbReference>
<dbReference type="EMBL" id="JAMTCS010000008">
    <property type="protein sequence ID" value="MCP2265576.1"/>
    <property type="molecule type" value="Genomic_DNA"/>
</dbReference>
<accession>A0A9X2JVY5</accession>
<comment type="caution">
    <text evidence="5">The sequence shown here is derived from an EMBL/GenBank/DDBJ whole genome shotgun (WGS) entry which is preliminary data.</text>
</comment>
<sequence>MSANPRDVNVRVGMDPSKYEKGSQQVTWQTKQMLRQQEIAERKWRALQKAHAEALAENERKERQVYLAHTAALRENQAREEAAARASAEAHEKAQREIQEQIERTHKVMTMTGTVMLASGGAIAAGLAISAKAAVSWESAWTGVLKTVDATPAQLAQVEGGLRGLARTLPATHGEIAGVAEAAGQLGVSAGQVTSFTKTMVDLGETTDLTAEEAATSIAQMATVIDPAMLKSGDGVQRFGATLVALGNDGASTESQILRTAQRISGSAALIGASSADTLALASSLASMGIEAELGGGVASRVLTKLYSVVQSGGAELQEFASVAGMSAADFAAAFGRDPIAALGLVTNGLNRVEASGGNVISTLSDLGFKSTEDVRVLLQLKGAGDLLTNSLELANTAWDENTALLDEANKRYDTTEAKLQIAKNTIIDAAIGIGETFLPVLSDTATSVSDLVAGFASMPAPVQTAVGVLGGLAATVGIVGGGFLLAYPRAVEMVNSLRDLGVISDTTTGKLKKVGPALQGISKGAGALAAAAAAVQILDSIAASAEPAALGVEQTLSALLSLNGTDVNAAFSGISSSVTDLDSALDLLLGGGFDSWIERTADAALGWTGVSSQVAQTADQFKTVGLALAQLVDSGRSAEAAQIFDDIAAAAEEQGYSVEQLKELMPAYAEALAQVENEQAGAAEEFTNTTTTVQEQTAALEENFKAMLDASGQALSLRDAQRGMEAAYDDARKALEENGATLDVTTAKGRANQAALDGIASAGLDVIESMQANGASQKELRGVMETTRDRFIKTAQAMGASKTEARELADQLGLIPKNIRTSVAVTGTTDALARLSSIDSTLNRIDGKVVTAGVAIKQYGQAALATGGPMLTGFPTGGRLPGTPPANTMQDNLVGVDGSGMPRVLVRSREWVVNEGAADYYGDGLMSAINARAIPREVLQGLAGLAAGGEVGAATRQVSSAARELERARAQMKRARQAAASAAAMERRAQRTETERDDRVAARAERDAERLVNAAEKRLDKAEKALQDARARRERLNSERVDVATQLRRGEIRSSVTGGLSGALSITDQLRDLAGSGDVGAWRRERLRAVAGNAEKALTSLYKQAEKIDLKAARAVERYEKLKAVQESVQNTVTSGFSLAGVEGAVDPWSGAQGTPTAKALAASAKSYASKARRFADLIEQLRKKGASAAVLQEVAAYGVEQGVPIAEALLADLPALQSLNTSYADIEKFGGWAGASVARSVGGGQGLYEAQQAVEAAEAQAKAIDKRIENWSKVLGRELAKALGIKARAVGGPTAAGRAYLVGEEGPELHMPRDNGYMLTARQTKYAMTQPTRTVVVNVTNVHPLAEPSSVTTNKALNHAAALGV</sequence>
<keyword evidence="6" id="KW-1185">Reference proteome</keyword>
<evidence type="ECO:0000313" key="5">
    <source>
        <dbReference type="EMBL" id="MCP2265576.1"/>
    </source>
</evidence>
<feature type="domain" description="Phage tail tape measure protein" evidence="4">
    <location>
        <begin position="164"/>
        <end position="353"/>
    </location>
</feature>
<feature type="region of interest" description="Disordered" evidence="3">
    <location>
        <begin position="1"/>
        <end position="22"/>
    </location>
</feature>
<evidence type="ECO:0000256" key="3">
    <source>
        <dbReference type="SAM" id="MobiDB-lite"/>
    </source>
</evidence>
<dbReference type="RefSeq" id="WP_253836803.1">
    <property type="nucleotide sequence ID" value="NZ_JAMTCS010000008.1"/>
</dbReference>
<feature type="coiled-coil region" evidence="2">
    <location>
        <begin position="952"/>
        <end position="1047"/>
    </location>
</feature>
<dbReference type="PANTHER" id="PTHR37813:SF1">
    <property type="entry name" value="FELS-2 PROPHAGE PROTEIN"/>
    <property type="match status" value="1"/>
</dbReference>
<evidence type="ECO:0000259" key="4">
    <source>
        <dbReference type="Pfam" id="PF10145"/>
    </source>
</evidence>
<organism evidence="5 6">
    <name type="scientific">Promicromonospora thailandica</name>
    <dbReference type="NCBI Taxonomy" id="765201"/>
    <lineage>
        <taxon>Bacteria</taxon>
        <taxon>Bacillati</taxon>
        <taxon>Actinomycetota</taxon>
        <taxon>Actinomycetes</taxon>
        <taxon>Micrococcales</taxon>
        <taxon>Promicromonosporaceae</taxon>
        <taxon>Promicromonospora</taxon>
    </lineage>
</organism>
<keyword evidence="2" id="KW-0175">Coiled coil</keyword>
<keyword evidence="1" id="KW-1188">Viral release from host cell</keyword>
<dbReference type="PANTHER" id="PTHR37813">
    <property type="entry name" value="FELS-2 PROPHAGE PROTEIN"/>
    <property type="match status" value="1"/>
</dbReference>
<dbReference type="NCBIfam" id="TIGR01760">
    <property type="entry name" value="tape_meas_TP901"/>
    <property type="match status" value="1"/>
</dbReference>
<reference evidence="5" key="1">
    <citation type="submission" date="2022-06" db="EMBL/GenBank/DDBJ databases">
        <title>Genomic Encyclopedia of Archaeal and Bacterial Type Strains, Phase II (KMG-II): from individual species to whole genera.</title>
        <authorList>
            <person name="Goeker M."/>
        </authorList>
    </citation>
    <scope>NUCLEOTIDE SEQUENCE</scope>
    <source>
        <strain evidence="5">DSM 26652</strain>
    </source>
</reference>
<feature type="coiled-coil region" evidence="2">
    <location>
        <begin position="1249"/>
        <end position="1276"/>
    </location>
</feature>
<gene>
    <name evidence="5" type="ORF">APR03_002932</name>
</gene>